<reference evidence="1" key="1">
    <citation type="submission" date="2023-03" db="EMBL/GenBank/DDBJ databases">
        <title>Massive genome expansion in bonnet fungi (Mycena s.s.) driven by repeated elements and novel gene families across ecological guilds.</title>
        <authorList>
            <consortium name="Lawrence Berkeley National Laboratory"/>
            <person name="Harder C.B."/>
            <person name="Miyauchi S."/>
            <person name="Viragh M."/>
            <person name="Kuo A."/>
            <person name="Thoen E."/>
            <person name="Andreopoulos B."/>
            <person name="Lu D."/>
            <person name="Skrede I."/>
            <person name="Drula E."/>
            <person name="Henrissat B."/>
            <person name="Morin E."/>
            <person name="Kohler A."/>
            <person name="Barry K."/>
            <person name="LaButti K."/>
            <person name="Morin E."/>
            <person name="Salamov A."/>
            <person name="Lipzen A."/>
            <person name="Mereny Z."/>
            <person name="Hegedus B."/>
            <person name="Baldrian P."/>
            <person name="Stursova M."/>
            <person name="Weitz H."/>
            <person name="Taylor A."/>
            <person name="Grigoriev I.V."/>
            <person name="Nagy L.G."/>
            <person name="Martin F."/>
            <person name="Kauserud H."/>
        </authorList>
    </citation>
    <scope>NUCLEOTIDE SEQUENCE</scope>
    <source>
        <strain evidence="1">CBHHK182m</strain>
    </source>
</reference>
<evidence type="ECO:0000313" key="1">
    <source>
        <dbReference type="EMBL" id="KAJ7723688.1"/>
    </source>
</evidence>
<protein>
    <submittedName>
        <fullName evidence="1">Uncharacterized protein</fullName>
    </submittedName>
</protein>
<dbReference type="EMBL" id="JARKIB010000209">
    <property type="protein sequence ID" value="KAJ7723688.1"/>
    <property type="molecule type" value="Genomic_DNA"/>
</dbReference>
<name>A0AAD7HM23_9AGAR</name>
<keyword evidence="2" id="KW-1185">Reference proteome</keyword>
<sequence length="279" mass="31118">MLNFTLPADERVRFELASGGFQSIKLWREVEGALRFRAVFSPHDNPNLVLDYPLRQQALDGRRRALRLWMPSPAMFLNADRSPSVDARVFYSPRLCRFSNAPHAAVVRTTRKTGQYIDPLHHRLAACPPLARWHLDALPPSDEGNSEGVPAEGGAKTFIYADLPAIDPCEHPHPRALAYIARGHGHGPSPHRAPIPQFSYSVTPLYADTRVAMPLNWVCDDLPQEDRPPPVGCRGRSARTRDFSGAGVIRGFGMRRMDAYRRIGSASRLLAPSWGARTL</sequence>
<gene>
    <name evidence="1" type="ORF">B0H16DRAFT_333555</name>
</gene>
<dbReference type="Proteomes" id="UP001215598">
    <property type="component" value="Unassembled WGS sequence"/>
</dbReference>
<evidence type="ECO:0000313" key="2">
    <source>
        <dbReference type="Proteomes" id="UP001215598"/>
    </source>
</evidence>
<accession>A0AAD7HM23</accession>
<comment type="caution">
    <text evidence="1">The sequence shown here is derived from an EMBL/GenBank/DDBJ whole genome shotgun (WGS) entry which is preliminary data.</text>
</comment>
<proteinExistence type="predicted"/>
<dbReference type="AlphaFoldDB" id="A0AAD7HM23"/>
<organism evidence="1 2">
    <name type="scientific">Mycena metata</name>
    <dbReference type="NCBI Taxonomy" id="1033252"/>
    <lineage>
        <taxon>Eukaryota</taxon>
        <taxon>Fungi</taxon>
        <taxon>Dikarya</taxon>
        <taxon>Basidiomycota</taxon>
        <taxon>Agaricomycotina</taxon>
        <taxon>Agaricomycetes</taxon>
        <taxon>Agaricomycetidae</taxon>
        <taxon>Agaricales</taxon>
        <taxon>Marasmiineae</taxon>
        <taxon>Mycenaceae</taxon>
        <taxon>Mycena</taxon>
    </lineage>
</organism>